<evidence type="ECO:0008006" key="7">
    <source>
        <dbReference type="Google" id="ProtNLM"/>
    </source>
</evidence>
<evidence type="ECO:0000313" key="6">
    <source>
        <dbReference type="Proteomes" id="UP000663829"/>
    </source>
</evidence>
<proteinExistence type="predicted"/>
<dbReference type="Proteomes" id="UP000682733">
    <property type="component" value="Unassembled WGS sequence"/>
</dbReference>
<dbReference type="OrthoDB" id="9993281at2759"/>
<dbReference type="PANTHER" id="PTHR14136">
    <property type="entry name" value="BTB_POZ DOMAIN-CONTAINING PROTEIN KCTD9"/>
    <property type="match status" value="1"/>
</dbReference>
<gene>
    <name evidence="2" type="ORF">GPM918_LOCUS11721</name>
    <name evidence="3" type="ORF">OVA965_LOCUS25186</name>
    <name evidence="4" type="ORF">SRO942_LOCUS11722</name>
    <name evidence="5" type="ORF">TMI583_LOCUS25908</name>
</gene>
<reference evidence="2" key="1">
    <citation type="submission" date="2021-02" db="EMBL/GenBank/DDBJ databases">
        <authorList>
            <person name="Nowell W R."/>
        </authorList>
    </citation>
    <scope>NUCLEOTIDE SEQUENCE</scope>
</reference>
<dbReference type="Proteomes" id="UP000663829">
    <property type="component" value="Unassembled WGS sequence"/>
</dbReference>
<evidence type="ECO:0000313" key="5">
    <source>
        <dbReference type="EMBL" id="CAF4034761.1"/>
    </source>
</evidence>
<dbReference type="Proteomes" id="UP000677228">
    <property type="component" value="Unassembled WGS sequence"/>
</dbReference>
<dbReference type="EMBL" id="CAJOBA010037044">
    <property type="protein sequence ID" value="CAF4034761.1"/>
    <property type="molecule type" value="Genomic_DNA"/>
</dbReference>
<sequence>MSELSDGNVKYKVHKLNDKNQSNVAINDVAFSTTNNNKSRRIRDHSWFEWLNLLSNILVPTIIGILTIIYSVNQIQTTDQRSENDLKLANMKQQHDLYLFIEHQRQRILIDYQHELTQLYLQYASDLNDDNDDEVPRTVARTITLHSLQELDSIRKGHVIKFLYDLNLLMTNHQPSINIYDADLTNTILPNIYNVYNSINLSRIILQNATLKQISLVNANFDHATMDNANLQSSNCVNASFAFSQLQSTNFMNVDVTDAIFSNANLHSSNITNEQLLKAKTLQGAILPNGTVYPP</sequence>
<dbReference type="AlphaFoldDB" id="A0A814DU23"/>
<dbReference type="InterPro" id="IPR001646">
    <property type="entry name" value="5peptide_repeat"/>
</dbReference>
<dbReference type="EMBL" id="CAJNOQ010002475">
    <property type="protein sequence ID" value="CAF0960353.1"/>
    <property type="molecule type" value="Genomic_DNA"/>
</dbReference>
<name>A0A814DU23_9BILA</name>
<dbReference type="InterPro" id="IPR051082">
    <property type="entry name" value="Pentapeptide-BTB/POZ_domain"/>
</dbReference>
<keyword evidence="1" id="KW-0472">Membrane</keyword>
<dbReference type="Gene3D" id="2.160.20.80">
    <property type="entry name" value="E3 ubiquitin-protein ligase SopA"/>
    <property type="match status" value="1"/>
</dbReference>
<dbReference type="EMBL" id="CAJNOK010015503">
    <property type="protein sequence ID" value="CAF1226780.1"/>
    <property type="molecule type" value="Genomic_DNA"/>
</dbReference>
<evidence type="ECO:0000256" key="1">
    <source>
        <dbReference type="SAM" id="Phobius"/>
    </source>
</evidence>
<dbReference type="Proteomes" id="UP000681722">
    <property type="component" value="Unassembled WGS sequence"/>
</dbReference>
<evidence type="ECO:0000313" key="3">
    <source>
        <dbReference type="EMBL" id="CAF1226780.1"/>
    </source>
</evidence>
<dbReference type="PANTHER" id="PTHR14136:SF17">
    <property type="entry name" value="BTB_POZ DOMAIN-CONTAINING PROTEIN KCTD9"/>
    <property type="match status" value="1"/>
</dbReference>
<keyword evidence="1" id="KW-1133">Transmembrane helix</keyword>
<dbReference type="SUPFAM" id="SSF141571">
    <property type="entry name" value="Pentapeptide repeat-like"/>
    <property type="match status" value="1"/>
</dbReference>
<dbReference type="EMBL" id="CAJOBC010002475">
    <property type="protein sequence ID" value="CAF3735023.1"/>
    <property type="molecule type" value="Genomic_DNA"/>
</dbReference>
<keyword evidence="6" id="KW-1185">Reference proteome</keyword>
<dbReference type="Pfam" id="PF00805">
    <property type="entry name" value="Pentapeptide"/>
    <property type="match status" value="2"/>
</dbReference>
<accession>A0A814DU23</accession>
<protein>
    <recommendedName>
        <fullName evidence="7">Pentapeptide repeat-containing protein</fullName>
    </recommendedName>
</protein>
<evidence type="ECO:0000313" key="4">
    <source>
        <dbReference type="EMBL" id="CAF3735023.1"/>
    </source>
</evidence>
<evidence type="ECO:0000313" key="2">
    <source>
        <dbReference type="EMBL" id="CAF0960353.1"/>
    </source>
</evidence>
<feature type="transmembrane region" description="Helical" evidence="1">
    <location>
        <begin position="50"/>
        <end position="72"/>
    </location>
</feature>
<organism evidence="2 6">
    <name type="scientific">Didymodactylos carnosus</name>
    <dbReference type="NCBI Taxonomy" id="1234261"/>
    <lineage>
        <taxon>Eukaryota</taxon>
        <taxon>Metazoa</taxon>
        <taxon>Spiralia</taxon>
        <taxon>Gnathifera</taxon>
        <taxon>Rotifera</taxon>
        <taxon>Eurotatoria</taxon>
        <taxon>Bdelloidea</taxon>
        <taxon>Philodinida</taxon>
        <taxon>Philodinidae</taxon>
        <taxon>Didymodactylos</taxon>
    </lineage>
</organism>
<comment type="caution">
    <text evidence="2">The sequence shown here is derived from an EMBL/GenBank/DDBJ whole genome shotgun (WGS) entry which is preliminary data.</text>
</comment>
<keyword evidence="1" id="KW-0812">Transmembrane</keyword>